<feature type="region of interest" description="Disordered" evidence="1">
    <location>
        <begin position="1"/>
        <end position="109"/>
    </location>
</feature>
<accession>A0A9W9CSE1</accession>
<dbReference type="OrthoDB" id="5397183at2759"/>
<protein>
    <submittedName>
        <fullName evidence="2">Uncharacterized protein</fullName>
    </submittedName>
</protein>
<dbReference type="Proteomes" id="UP001140560">
    <property type="component" value="Unassembled WGS sequence"/>
</dbReference>
<feature type="region of interest" description="Disordered" evidence="1">
    <location>
        <begin position="265"/>
        <end position="292"/>
    </location>
</feature>
<dbReference type="EMBL" id="JAPEUY010000001">
    <property type="protein sequence ID" value="KAJ4378007.1"/>
    <property type="molecule type" value="Genomic_DNA"/>
</dbReference>
<feature type="region of interest" description="Disordered" evidence="1">
    <location>
        <begin position="129"/>
        <end position="198"/>
    </location>
</feature>
<dbReference type="AlphaFoldDB" id="A0A9W9CSE1"/>
<comment type="caution">
    <text evidence="2">The sequence shown here is derived from an EMBL/GenBank/DDBJ whole genome shotgun (WGS) entry which is preliminary data.</text>
</comment>
<evidence type="ECO:0000313" key="3">
    <source>
        <dbReference type="Proteomes" id="UP001140560"/>
    </source>
</evidence>
<name>A0A9W9CSE1_9PLEO</name>
<feature type="compositionally biased region" description="Polar residues" evidence="1">
    <location>
        <begin position="129"/>
        <end position="161"/>
    </location>
</feature>
<gene>
    <name evidence="2" type="ORF">N0V83_000837</name>
</gene>
<feature type="compositionally biased region" description="Polar residues" evidence="1">
    <location>
        <begin position="94"/>
        <end position="109"/>
    </location>
</feature>
<feature type="compositionally biased region" description="Basic residues" evidence="1">
    <location>
        <begin position="39"/>
        <end position="48"/>
    </location>
</feature>
<sequence length="494" mass="54695">MDTGPSSSFTAVNHQWTQLPTPQSTASVSREQEQVRPRASAHSRRRHNPAVAQYLGLGNSHEPTHLEKYAPLPDVLECPPTSSTRKRRRLAERTLSNAGNTGRQDQRTVSQSFHLTKHAFNPALTPAKTSASALNPAQTKAKTSTHASQPTATKPTTSEVQTLRVASAYSPEHHTNLTVENPDTVLHHGHGTAPTRDIHIQSDNQDTVTVQPPEQFIDHQLFDLSNDEEDAYGSVQFSSDAIQPQVGGSDFDDSELDDALLMLTTGIDGPDNVHEESSSTVTSSTQSEDSDRHYILSSSADATTDVKEFSSPSRSQCVSRNFVSPVTPRTRLLAAACNASVAENWKPIVRSPFPEPVRDRSPIIGLSACTMLRTCFRIGEAVNQSCQATKSGKHITIELYARILNSDRTDTTQNFTFCDLFHAKPPYIKAVYEDIIWKPVQLFDYDSRRLLQEGRICRCIGTMKQEGKAWVMTVLNIWEATSEDIKWVEGIVNF</sequence>
<proteinExistence type="predicted"/>
<evidence type="ECO:0000313" key="2">
    <source>
        <dbReference type="EMBL" id="KAJ4378007.1"/>
    </source>
</evidence>
<organism evidence="2 3">
    <name type="scientific">Neocucurbitaria cava</name>
    <dbReference type="NCBI Taxonomy" id="798079"/>
    <lineage>
        <taxon>Eukaryota</taxon>
        <taxon>Fungi</taxon>
        <taxon>Dikarya</taxon>
        <taxon>Ascomycota</taxon>
        <taxon>Pezizomycotina</taxon>
        <taxon>Dothideomycetes</taxon>
        <taxon>Pleosporomycetidae</taxon>
        <taxon>Pleosporales</taxon>
        <taxon>Pleosporineae</taxon>
        <taxon>Cucurbitariaceae</taxon>
        <taxon>Neocucurbitaria</taxon>
    </lineage>
</organism>
<feature type="compositionally biased region" description="Low complexity" evidence="1">
    <location>
        <begin position="278"/>
        <end position="287"/>
    </location>
</feature>
<feature type="compositionally biased region" description="Polar residues" evidence="1">
    <location>
        <begin position="1"/>
        <end position="29"/>
    </location>
</feature>
<keyword evidence="3" id="KW-1185">Reference proteome</keyword>
<reference evidence="2" key="1">
    <citation type="submission" date="2022-10" db="EMBL/GenBank/DDBJ databases">
        <title>Tapping the CABI collections for fungal endophytes: first genome assemblies for Collariella, Neodidymelliopsis, Ascochyta clinopodiicola, Didymella pomorum, Didymosphaeria variabile, Neocosmospora piperis and Neocucurbitaria cava.</title>
        <authorList>
            <person name="Hill R."/>
        </authorList>
    </citation>
    <scope>NUCLEOTIDE SEQUENCE</scope>
    <source>
        <strain evidence="2">IMI 356814</strain>
    </source>
</reference>
<evidence type="ECO:0000256" key="1">
    <source>
        <dbReference type="SAM" id="MobiDB-lite"/>
    </source>
</evidence>